<dbReference type="Pfam" id="PF22693">
    <property type="entry name" value="MACPF_1"/>
    <property type="match status" value="1"/>
</dbReference>
<feature type="compositionally biased region" description="Basic and acidic residues" evidence="1">
    <location>
        <begin position="104"/>
        <end position="133"/>
    </location>
</feature>
<protein>
    <recommendedName>
        <fullName evidence="2">MACPF-like domain-containing protein</fullName>
    </recommendedName>
</protein>
<evidence type="ECO:0000313" key="4">
    <source>
        <dbReference type="Proteomes" id="UP001147760"/>
    </source>
</evidence>
<feature type="region of interest" description="Disordered" evidence="1">
    <location>
        <begin position="104"/>
        <end position="139"/>
    </location>
</feature>
<accession>A0A9W9WS97</accession>
<evidence type="ECO:0000313" key="3">
    <source>
        <dbReference type="EMBL" id="KAJ5472586.1"/>
    </source>
</evidence>
<proteinExistence type="predicted"/>
<evidence type="ECO:0000259" key="2">
    <source>
        <dbReference type="Pfam" id="PF22693"/>
    </source>
</evidence>
<comment type="caution">
    <text evidence="3">The sequence shown here is derived from an EMBL/GenBank/DDBJ whole genome shotgun (WGS) entry which is preliminary data.</text>
</comment>
<feature type="region of interest" description="Disordered" evidence="1">
    <location>
        <begin position="1"/>
        <end position="27"/>
    </location>
</feature>
<dbReference type="OrthoDB" id="2562973at2759"/>
<reference evidence="3" key="1">
    <citation type="submission" date="2022-12" db="EMBL/GenBank/DDBJ databases">
        <authorList>
            <person name="Petersen C."/>
        </authorList>
    </citation>
    <scope>NUCLEOTIDE SEQUENCE</scope>
    <source>
        <strain evidence="3">IBT 17660</strain>
    </source>
</reference>
<keyword evidence="4" id="KW-1185">Reference proteome</keyword>
<organism evidence="3 4">
    <name type="scientific">Penicillium desertorum</name>
    <dbReference type="NCBI Taxonomy" id="1303715"/>
    <lineage>
        <taxon>Eukaryota</taxon>
        <taxon>Fungi</taxon>
        <taxon>Dikarya</taxon>
        <taxon>Ascomycota</taxon>
        <taxon>Pezizomycotina</taxon>
        <taxon>Eurotiomycetes</taxon>
        <taxon>Eurotiomycetidae</taxon>
        <taxon>Eurotiales</taxon>
        <taxon>Aspergillaceae</taxon>
        <taxon>Penicillium</taxon>
    </lineage>
</organism>
<dbReference type="InterPro" id="IPR054586">
    <property type="entry name" value="MACPF_1_fungal"/>
</dbReference>
<dbReference type="Proteomes" id="UP001147760">
    <property type="component" value="Unassembled WGS sequence"/>
</dbReference>
<name>A0A9W9WS97_9EURO</name>
<dbReference type="EMBL" id="JAPWDO010000004">
    <property type="protein sequence ID" value="KAJ5472586.1"/>
    <property type="molecule type" value="Genomic_DNA"/>
</dbReference>
<gene>
    <name evidence="3" type="ORF">N7530_006587</name>
</gene>
<evidence type="ECO:0000256" key="1">
    <source>
        <dbReference type="SAM" id="MobiDB-lite"/>
    </source>
</evidence>
<feature type="domain" description="MACPF-like" evidence="2">
    <location>
        <begin position="334"/>
        <end position="494"/>
    </location>
</feature>
<reference evidence="3" key="2">
    <citation type="journal article" date="2023" name="IMA Fungus">
        <title>Comparative genomic study of the Penicillium genus elucidates a diverse pangenome and 15 lateral gene transfer events.</title>
        <authorList>
            <person name="Petersen C."/>
            <person name="Sorensen T."/>
            <person name="Nielsen M.R."/>
            <person name="Sondergaard T.E."/>
            <person name="Sorensen J.L."/>
            <person name="Fitzpatrick D.A."/>
            <person name="Frisvad J.C."/>
            <person name="Nielsen K.L."/>
        </authorList>
    </citation>
    <scope>NUCLEOTIDE SEQUENCE</scope>
    <source>
        <strain evidence="3">IBT 17660</strain>
    </source>
</reference>
<dbReference type="AlphaFoldDB" id="A0A9W9WS97"/>
<sequence length="707" mass="77729">MGATTDPEAPSNTEGNKNDKTDDNEPQAVFDIYTYDNVSKTAKMEKFVQGGTVEGVTGLKLSQIRQLLISKNALTFRQKGSSFCNRLGAVANEDLAFTEYVESLDRGQEEPSSDEKSTEKNDEKSAVKDDKKGGKVQAADGSKNKKVYTIYLKSRNLTNEASEKTTEFLKDKLNLDQEKAALAAGKDPEKLTSSFDRSQFVAKAASGKVVYVRQPKAGITKKVERAMYPAFKLKPRLFYDYEVTFETSDIPPPQQSLRIPRFRVEDDSYVEVSENKSSVATAMAQSSLSEIAAEVAVGGGAFGYSAGLKGGYKNEESASKTENTTAEKNSMTITYNFPRVVLQLDEDSLELSDECKEDLSKVNSKETAEIFKDKYGCFFASRVELGGRLHATEDSAAMGNTSVSEKAKTLKAAASMSFSSPYVQASASLSYGSSKAEKNESSSSTFNNTMTWEAKGGDTLLCNNPPAWCGTVASFYNWRIVKQENLLAIEDILSRASGQPTVKRLFESFQDNTPAPKVTEDVVKLCLIDKKTGRYVSVSWLTEPAIVSAIDRTVLERYGNTPFAEAAWNFDARRPILLEETKESRSLSIDLVGETYRTALEAGGMIEVRNGKKRLQNGAKYSIRSEHAKGFIQKSLLFGKADNARQYFKMRPARSLKDADILDQDAEVYLDLYDAAGGSLGPIKEVQDGLLGADGPFNGKVFTLRYC</sequence>